<keyword evidence="1" id="KW-0812">Transmembrane</keyword>
<protein>
    <submittedName>
        <fullName evidence="2">Uncharacterized protein</fullName>
    </submittedName>
</protein>
<keyword evidence="1" id="KW-0472">Membrane</keyword>
<dbReference type="VEuPathDB" id="MicrosporidiaDB:VCUG_01968"/>
<evidence type="ECO:0000313" key="3">
    <source>
        <dbReference type="Proteomes" id="UP000011081"/>
    </source>
</evidence>
<keyword evidence="3" id="KW-1185">Reference proteome</keyword>
<reference evidence="3" key="1">
    <citation type="submission" date="2011-03" db="EMBL/GenBank/DDBJ databases">
        <title>The genome sequence of Vavraia culicis strain floridensis.</title>
        <authorList>
            <consortium name="The Broad Institute Genome Sequencing Platform"/>
            <person name="Cuomo C."/>
            <person name="Becnel J."/>
            <person name="Sanscrainte N."/>
            <person name="Young S.K."/>
            <person name="Zeng Q."/>
            <person name="Gargeya S."/>
            <person name="Fitzgerald M."/>
            <person name="Haas B."/>
            <person name="Abouelleil A."/>
            <person name="Alvarado L."/>
            <person name="Arachchi H.M."/>
            <person name="Berlin A."/>
            <person name="Chapman S.B."/>
            <person name="Gearin G."/>
            <person name="Goldberg J."/>
            <person name="Griggs A."/>
            <person name="Gujja S."/>
            <person name="Hansen M."/>
            <person name="Heiman D."/>
            <person name="Howarth C."/>
            <person name="Larimer J."/>
            <person name="Lui A."/>
            <person name="MacDonald P.J.P."/>
            <person name="McCowen C."/>
            <person name="Montmayeur A."/>
            <person name="Murphy C."/>
            <person name="Neiman D."/>
            <person name="Pearson M."/>
            <person name="Priest M."/>
            <person name="Roberts A."/>
            <person name="Saif S."/>
            <person name="Shea T."/>
            <person name="Sisk P."/>
            <person name="Stolte C."/>
            <person name="Sykes S."/>
            <person name="Wortman J."/>
            <person name="Nusbaum C."/>
            <person name="Birren B."/>
        </authorList>
    </citation>
    <scope>NUCLEOTIDE SEQUENCE [LARGE SCALE GENOMIC DNA]</scope>
    <source>
        <strain evidence="3">floridensis</strain>
    </source>
</reference>
<dbReference type="AlphaFoldDB" id="L2GTW4"/>
<dbReference type="HOGENOM" id="CLU_1251510_0_0_1"/>
<dbReference type="OMA" id="ESIYLWK"/>
<evidence type="ECO:0000256" key="1">
    <source>
        <dbReference type="SAM" id="Phobius"/>
    </source>
</evidence>
<dbReference type="EMBL" id="GL877441">
    <property type="protein sequence ID" value="ELA46535.1"/>
    <property type="molecule type" value="Genomic_DNA"/>
</dbReference>
<accession>L2GTW4</accession>
<organism evidence="2 3">
    <name type="scientific">Vavraia culicis (isolate floridensis)</name>
    <name type="common">Microsporidian parasite</name>
    <dbReference type="NCBI Taxonomy" id="948595"/>
    <lineage>
        <taxon>Eukaryota</taxon>
        <taxon>Fungi</taxon>
        <taxon>Fungi incertae sedis</taxon>
        <taxon>Microsporidia</taxon>
        <taxon>Pleistophoridae</taxon>
        <taxon>Vavraia</taxon>
    </lineage>
</organism>
<proteinExistence type="predicted"/>
<dbReference type="Proteomes" id="UP000011081">
    <property type="component" value="Unassembled WGS sequence"/>
</dbReference>
<evidence type="ECO:0000313" key="2">
    <source>
        <dbReference type="EMBL" id="ELA46535.1"/>
    </source>
</evidence>
<keyword evidence="1" id="KW-1133">Transmembrane helix</keyword>
<sequence>MLSQRTIGIAIFLSNIIVLTALISFFIVHYMIVQHENLKFWSDMRATNYTKIRNMFGISNANNELQVLLVKQYHCYNNQTYRSLLIRTQHSDMCGDLDVINRPSVYLSIFEDDDRKNTLVYNQPIPLRTKYFSKMESIYLWKIWPFLDVARVYMIYNKVYEILGSEERVNYSLLYISTENKSVRLHHFKNDHRSLQKETVKFELDAYKIVLWILSNYRWYF</sequence>
<feature type="transmembrane region" description="Helical" evidence="1">
    <location>
        <begin position="7"/>
        <end position="32"/>
    </location>
</feature>
<dbReference type="OrthoDB" id="10347220at2759"/>
<dbReference type="InParanoid" id="L2GTW4"/>
<name>L2GTW4_VAVCU</name>
<gene>
    <name evidence="2" type="ORF">VCUG_01968</name>
</gene>
<dbReference type="GeneID" id="19879837"/>
<dbReference type="RefSeq" id="XP_008074983.1">
    <property type="nucleotide sequence ID" value="XM_008076792.1"/>
</dbReference>